<dbReference type="EMBL" id="CAXKWB010004132">
    <property type="protein sequence ID" value="CAL4072217.1"/>
    <property type="molecule type" value="Genomic_DNA"/>
</dbReference>
<dbReference type="AlphaFoldDB" id="A0AAV2Q8J6"/>
<dbReference type="Proteomes" id="UP001497623">
    <property type="component" value="Unassembled WGS sequence"/>
</dbReference>
<feature type="non-terminal residue" evidence="1">
    <location>
        <position position="1"/>
    </location>
</feature>
<reference evidence="1 2" key="1">
    <citation type="submission" date="2024-05" db="EMBL/GenBank/DDBJ databases">
        <authorList>
            <person name="Wallberg A."/>
        </authorList>
    </citation>
    <scope>NUCLEOTIDE SEQUENCE [LARGE SCALE GENOMIC DNA]</scope>
</reference>
<sequence length="132" mass="14923">ISELDKPNPFAEPSPFGITESTTLEEMAEQFESEVDISGIDKVLLLQRLWENTNLGGFGGLRLAEKFKLPFNKESAKSAVEKDIDYFDGKPIKCDISGDLAFSRLYDRDSSKPFKDIVKEIRIEMSELNKVD</sequence>
<keyword evidence="2" id="KW-1185">Reference proteome</keyword>
<evidence type="ECO:0000313" key="2">
    <source>
        <dbReference type="Proteomes" id="UP001497623"/>
    </source>
</evidence>
<accession>A0AAV2Q8J6</accession>
<gene>
    <name evidence="1" type="ORF">MNOR_LOCUS8778</name>
</gene>
<evidence type="ECO:0000313" key="1">
    <source>
        <dbReference type="EMBL" id="CAL4072217.1"/>
    </source>
</evidence>
<protein>
    <submittedName>
        <fullName evidence="1">Uncharacterized protein</fullName>
    </submittedName>
</protein>
<organism evidence="1 2">
    <name type="scientific">Meganyctiphanes norvegica</name>
    <name type="common">Northern krill</name>
    <name type="synonym">Thysanopoda norvegica</name>
    <dbReference type="NCBI Taxonomy" id="48144"/>
    <lineage>
        <taxon>Eukaryota</taxon>
        <taxon>Metazoa</taxon>
        <taxon>Ecdysozoa</taxon>
        <taxon>Arthropoda</taxon>
        <taxon>Crustacea</taxon>
        <taxon>Multicrustacea</taxon>
        <taxon>Malacostraca</taxon>
        <taxon>Eumalacostraca</taxon>
        <taxon>Eucarida</taxon>
        <taxon>Euphausiacea</taxon>
        <taxon>Euphausiidae</taxon>
        <taxon>Meganyctiphanes</taxon>
    </lineage>
</organism>
<name>A0AAV2Q8J6_MEGNR</name>
<comment type="caution">
    <text evidence="1">The sequence shown here is derived from an EMBL/GenBank/DDBJ whole genome shotgun (WGS) entry which is preliminary data.</text>
</comment>
<proteinExistence type="predicted"/>